<dbReference type="SUPFAM" id="SSF52540">
    <property type="entry name" value="P-loop containing nucleoside triphosphate hydrolases"/>
    <property type="match status" value="1"/>
</dbReference>
<gene>
    <name evidence="8" type="ORF">HKI87_15g81010</name>
</gene>
<proteinExistence type="inferred from homology"/>
<feature type="region of interest" description="Disordered" evidence="6">
    <location>
        <begin position="595"/>
        <end position="623"/>
    </location>
</feature>
<feature type="coiled-coil region" evidence="5">
    <location>
        <begin position="542"/>
        <end position="581"/>
    </location>
</feature>
<evidence type="ECO:0000256" key="4">
    <source>
        <dbReference type="PROSITE-ProRule" id="PRU01052"/>
    </source>
</evidence>
<dbReference type="GO" id="GO:0005525">
    <property type="term" value="F:GTP binding"/>
    <property type="evidence" value="ECO:0007669"/>
    <property type="project" value="UniProtKB-KW"/>
</dbReference>
<dbReference type="InterPro" id="IPR036543">
    <property type="entry name" value="Guanylate-bd_C_sf"/>
</dbReference>
<dbReference type="Pfam" id="PF02263">
    <property type="entry name" value="GBP"/>
    <property type="match status" value="1"/>
</dbReference>
<dbReference type="InterPro" id="IPR003191">
    <property type="entry name" value="Guanylate-bd/ATL_C"/>
</dbReference>
<comment type="similarity">
    <text evidence="4">Belongs to the TRAFAC class dynamin-like GTPase superfamily. GB1/RHD3 GTPase family.</text>
</comment>
<evidence type="ECO:0000256" key="6">
    <source>
        <dbReference type="SAM" id="MobiDB-lite"/>
    </source>
</evidence>
<evidence type="ECO:0000313" key="9">
    <source>
        <dbReference type="Proteomes" id="UP001472866"/>
    </source>
</evidence>
<evidence type="ECO:0000256" key="5">
    <source>
        <dbReference type="SAM" id="Coils"/>
    </source>
</evidence>
<keyword evidence="1" id="KW-0547">Nucleotide-binding</keyword>
<evidence type="ECO:0000256" key="2">
    <source>
        <dbReference type="ARBA" id="ARBA00022801"/>
    </source>
</evidence>
<evidence type="ECO:0000256" key="1">
    <source>
        <dbReference type="ARBA" id="ARBA00022741"/>
    </source>
</evidence>
<organism evidence="8 9">
    <name type="scientific">Chloropicon roscoffensis</name>
    <dbReference type="NCBI Taxonomy" id="1461544"/>
    <lineage>
        <taxon>Eukaryota</taxon>
        <taxon>Viridiplantae</taxon>
        <taxon>Chlorophyta</taxon>
        <taxon>Chloropicophyceae</taxon>
        <taxon>Chloropicales</taxon>
        <taxon>Chloropicaceae</taxon>
        <taxon>Chloropicon</taxon>
    </lineage>
</organism>
<dbReference type="SUPFAM" id="SSF48340">
    <property type="entry name" value="Interferon-induced guanylate-binding protein 1 (GBP1), C-terminal domain"/>
    <property type="match status" value="1"/>
</dbReference>
<keyword evidence="5" id="KW-0175">Coiled coil</keyword>
<evidence type="ECO:0000256" key="3">
    <source>
        <dbReference type="ARBA" id="ARBA00023134"/>
    </source>
</evidence>
<sequence length="642" mass="71033">MESLLDLLSPMRSPFSRTRAEVDEPVEDPGEPTSPRPRELSPKPENRVEPVQLVSLEGTSFQVHERALEVLRGAEGDVAVVSCCDRSRQGKSFLLNVLLRKMFEIGDHETFDGFRTSGSTEPCTKGLYLWPEPLTGTKDGRKLSVFFLDSEGVDAYDQTATYSAEVFSMAVLLSSVFVYNSVGAIDESAIDKLSLVCELTRLIKGRPSDADEMPSLVWLLRDFFLDFDGEGGAAGYLETALAPRGSSRGGGHRDEIRDAVKSLFPVRDCVAVARPHNEERELRRLADLPVSGLRREFRDGVEKVYQKILDRVRPKRFGDRRLDGPMLADLVRVYAESINEGAVPTIATAWEGVARAQCEKAAGLARAKYRDKLEAAPAAKAEEAELQRRHRAATDAALAVFDESCAGGKELRSGRWAALVAELEDYFEGYKARRYLEAEISCLSRLRDAEARAKEIATSGGAGDLAAFVASFSEEYAQQQEGLSKSDLLCKFLVTCVGLAAQDGGRRAREAEEREQCISRLREKHAKEIVKKEAALSCLKEVMSAETQHVRIRLNREEAKNKRLSKKVSALQAQLESTTSNVEYTSDIVEKWAKEAKEAARTPPKPQVSQCEDAEVSSDTSSPAKLLCSKFKSTSIRDITNY</sequence>
<evidence type="ECO:0000259" key="7">
    <source>
        <dbReference type="PROSITE" id="PS51715"/>
    </source>
</evidence>
<dbReference type="InterPro" id="IPR015894">
    <property type="entry name" value="Guanylate-bd_N"/>
</dbReference>
<feature type="domain" description="GB1/RHD3-type G" evidence="7">
    <location>
        <begin position="75"/>
        <end position="313"/>
    </location>
</feature>
<name>A0AAX4PKS7_9CHLO</name>
<reference evidence="8 9" key="1">
    <citation type="submission" date="2024-03" db="EMBL/GenBank/DDBJ databases">
        <title>Complete genome sequence of the green alga Chloropicon roscoffensis RCC1871.</title>
        <authorList>
            <person name="Lemieux C."/>
            <person name="Pombert J.-F."/>
            <person name="Otis C."/>
            <person name="Turmel M."/>
        </authorList>
    </citation>
    <scope>NUCLEOTIDE SEQUENCE [LARGE SCALE GENOMIC DNA]</scope>
    <source>
        <strain evidence="8 9">RCC1871</strain>
    </source>
</reference>
<keyword evidence="2" id="KW-0378">Hydrolase</keyword>
<dbReference type="PROSITE" id="PS51715">
    <property type="entry name" value="G_GB1_RHD3"/>
    <property type="match status" value="1"/>
</dbReference>
<dbReference type="Gene3D" id="3.40.50.300">
    <property type="entry name" value="P-loop containing nucleotide triphosphate hydrolases"/>
    <property type="match status" value="1"/>
</dbReference>
<dbReference type="AlphaFoldDB" id="A0AAX4PKS7"/>
<dbReference type="Proteomes" id="UP001472866">
    <property type="component" value="Chromosome 15"/>
</dbReference>
<dbReference type="GO" id="GO:0003924">
    <property type="term" value="F:GTPase activity"/>
    <property type="evidence" value="ECO:0007669"/>
    <property type="project" value="InterPro"/>
</dbReference>
<keyword evidence="3" id="KW-0342">GTP-binding</keyword>
<feature type="compositionally biased region" description="Basic and acidic residues" evidence="6">
    <location>
        <begin position="36"/>
        <end position="46"/>
    </location>
</feature>
<dbReference type="Pfam" id="PF02841">
    <property type="entry name" value="GBP_C"/>
    <property type="match status" value="1"/>
</dbReference>
<feature type="region of interest" description="Disordered" evidence="6">
    <location>
        <begin position="1"/>
        <end position="46"/>
    </location>
</feature>
<dbReference type="PANTHER" id="PTHR10751">
    <property type="entry name" value="GUANYLATE BINDING PROTEIN"/>
    <property type="match status" value="1"/>
</dbReference>
<accession>A0AAX4PKS7</accession>
<dbReference type="Gene3D" id="1.20.1000.10">
    <property type="entry name" value="Guanylate-binding protein, C-terminal domain"/>
    <property type="match status" value="1"/>
</dbReference>
<evidence type="ECO:0000313" key="8">
    <source>
        <dbReference type="EMBL" id="WZN66534.1"/>
    </source>
</evidence>
<dbReference type="InterPro" id="IPR027417">
    <property type="entry name" value="P-loop_NTPase"/>
</dbReference>
<dbReference type="EMBL" id="CP151515">
    <property type="protein sequence ID" value="WZN66534.1"/>
    <property type="molecule type" value="Genomic_DNA"/>
</dbReference>
<dbReference type="InterPro" id="IPR030386">
    <property type="entry name" value="G_GB1_RHD3_dom"/>
</dbReference>
<protein>
    <submittedName>
        <fullName evidence="8">Guanylate-binding domain-containing protein</fullName>
    </submittedName>
</protein>
<keyword evidence="9" id="KW-1185">Reference proteome</keyword>